<feature type="domain" description="PAC" evidence="21">
    <location>
        <begin position="427"/>
        <end position="481"/>
    </location>
</feature>
<evidence type="ECO:0000259" key="18">
    <source>
        <dbReference type="PROSITE" id="PS50109"/>
    </source>
</evidence>
<dbReference type="AlphaFoldDB" id="A0A7Y9R1J0"/>
<evidence type="ECO:0000256" key="14">
    <source>
        <dbReference type="ARBA" id="ARBA00068150"/>
    </source>
</evidence>
<keyword evidence="5" id="KW-0808">Transferase</keyword>
<dbReference type="CDD" id="cd16922">
    <property type="entry name" value="HATPase_EvgS-ArcB-TorS-like"/>
    <property type="match status" value="1"/>
</dbReference>
<evidence type="ECO:0000256" key="2">
    <source>
        <dbReference type="ARBA" id="ARBA00004370"/>
    </source>
</evidence>
<dbReference type="FunFam" id="1.10.287.130:FF:000002">
    <property type="entry name" value="Two-component osmosensing histidine kinase"/>
    <property type="match status" value="1"/>
</dbReference>
<dbReference type="InterPro" id="IPR000014">
    <property type="entry name" value="PAS"/>
</dbReference>
<evidence type="ECO:0000256" key="11">
    <source>
        <dbReference type="ARBA" id="ARBA00023026"/>
    </source>
</evidence>
<feature type="domain" description="Histidine kinase" evidence="18">
    <location>
        <begin position="635"/>
        <end position="856"/>
    </location>
</feature>
<sequence>MNWSFRAKTIVGVALIEAVLLAILVVSGVRYLSDTAESEFEQRSQATIKAFSVVAKEALISSDLAALNAITREMLTYPGVVYARVRDENRLVLAQAGEAQPLLMPPDTQARLAEVTDGVYRLASDVQVNGQLFGRVEVGLAATQVQSLKATATRFGLGLAGLEMLLVAVFSWALGAYLTRQLAELAGAAKQIADGDLGYQMPVRGRDELAETAQAFNRMSKRLGEGYAELQRSEQGLRRVLENILDGILTLDRNLRVLSMSPAAERILQRQSERALNSSLAECFTPPAWSQLCDTLELEDASLLGEPMVLDGVLPDGRLVPLEVRLTRIEGTGAATLLVVVRDVSERLDAERALRLRGRIIDSIGVGVVIADARKPDQPIIYANVAFERMTGWRFDEVMGRNCRFLQGPDTDRAEVDRLRRAIAEGRDIEVLLRNYTRDGRPFWNELRVMAIHDAEGRLSHYVALQNDVTARIETQQQIARSEEQLRRVLNATHDGIIVIDERGTIESFNVGAERMFGYSANEVLGHNVSVIVPEPHRSQHDHYLARYLATGLSGIMGNEREFEARRKDGEVVWIALRVGPLDETGTAPAPADGRRRFIGVVHDITDRKRTEIELRHAKEAAEDAASAKSEFLANMSHEIRTPMHGVLGAIEMLQDTPLSGQQERFLETARTSASLLLGVIDEILDFSRLEAGKLRIEALDFDLRRTVEDVTAMLAQRAHAKKLELACYIAPGVPEMVRSDPIRVRQVLVNLVGNAIKFTERGEVVVSVGLVSGEGGVSMLRFEVRDTGIGIARDKQGTLFQPFTQADSSTSRRFGGSGLGLSIARRLVELMNGHIDLDSQEGHGSRFWFTLPVMMSGQALRRNPNRNFPGTRVLVVDDNATNRIILHRYLTSWSSQSSSAASGEEALAKLQDAAISGRPYEVALLDLNMPGMDGYELVRQIQSDPALAAMPLVMLSSSVQDPVRMKGLRVDIWLDKPVRQSDLHDAISTVLHRHIPVPEAAPRLTGVHFSGEQVLLVEDNPITREVGTQGHF</sequence>
<dbReference type="SMART" id="SM00091">
    <property type="entry name" value="PAS"/>
    <property type="match status" value="3"/>
</dbReference>
<comment type="caution">
    <text evidence="23">The sequence shown here is derived from an EMBL/GenBank/DDBJ whole genome shotgun (WGS) entry which is preliminary data.</text>
</comment>
<dbReference type="InterPro" id="IPR036890">
    <property type="entry name" value="HATPase_C_sf"/>
</dbReference>
<keyword evidence="6" id="KW-0732">Signal</keyword>
<dbReference type="CDD" id="cd17546">
    <property type="entry name" value="REC_hyHK_CKI1_RcsC-like"/>
    <property type="match status" value="1"/>
</dbReference>
<dbReference type="Pfam" id="PF00072">
    <property type="entry name" value="Response_reg"/>
    <property type="match status" value="1"/>
</dbReference>
<dbReference type="CDD" id="cd00082">
    <property type="entry name" value="HisKA"/>
    <property type="match status" value="1"/>
</dbReference>
<keyword evidence="7" id="KW-0547">Nucleotide-binding</keyword>
<dbReference type="InterPro" id="IPR003660">
    <property type="entry name" value="HAMP_dom"/>
</dbReference>
<gene>
    <name evidence="23" type="ORF">BDD16_004044</name>
</gene>
<dbReference type="EMBL" id="JACCFH010000001">
    <property type="protein sequence ID" value="NYG35058.1"/>
    <property type="molecule type" value="Genomic_DNA"/>
</dbReference>
<dbReference type="InterPro" id="IPR001789">
    <property type="entry name" value="Sig_transdc_resp-reg_receiver"/>
</dbReference>
<feature type="transmembrane region" description="Helical" evidence="17">
    <location>
        <begin position="155"/>
        <end position="178"/>
    </location>
</feature>
<comment type="catalytic activity">
    <reaction evidence="1">
        <text>ATP + protein L-histidine = ADP + protein N-phospho-L-histidine.</text>
        <dbReference type="EC" id="2.7.13.3"/>
    </reaction>
</comment>
<evidence type="ECO:0000256" key="15">
    <source>
        <dbReference type="ARBA" id="ARBA00070152"/>
    </source>
</evidence>
<evidence type="ECO:0000256" key="12">
    <source>
        <dbReference type="ARBA" id="ARBA00058004"/>
    </source>
</evidence>
<reference evidence="23 24" key="1">
    <citation type="submission" date="2020-07" db="EMBL/GenBank/DDBJ databases">
        <title>Genomic Encyclopedia of Archaeal and Bacterial Type Strains, Phase II (KMG-II): from individual species to whole genera.</title>
        <authorList>
            <person name="Goeker M."/>
        </authorList>
    </citation>
    <scope>NUCLEOTIDE SEQUENCE [LARGE SCALE GENOMIC DNA]</scope>
    <source>
        <strain evidence="23 24">DSM 21226</strain>
    </source>
</reference>
<keyword evidence="11" id="KW-0843">Virulence</keyword>
<dbReference type="SUPFAM" id="SSF55785">
    <property type="entry name" value="PYP-like sensor domain (PAS domain)"/>
    <property type="match status" value="3"/>
</dbReference>
<keyword evidence="8" id="KW-0418">Kinase</keyword>
<feature type="domain" description="Response regulatory" evidence="19">
    <location>
        <begin position="873"/>
        <end position="992"/>
    </location>
</feature>
<comment type="subunit">
    <text evidence="13">At low DSF concentrations, interacts with RpfF.</text>
</comment>
<dbReference type="SMART" id="SM00387">
    <property type="entry name" value="HATPase_c"/>
    <property type="match status" value="1"/>
</dbReference>
<dbReference type="Pfam" id="PF00512">
    <property type="entry name" value="HisKA"/>
    <property type="match status" value="1"/>
</dbReference>
<dbReference type="InterPro" id="IPR003661">
    <property type="entry name" value="HisK_dim/P_dom"/>
</dbReference>
<comment type="function">
    <text evidence="12">Member of the two-component regulatory system BvgS/BvgA. Phosphorylates BvgA via a four-step phosphorelay in response to environmental signals.</text>
</comment>
<feature type="domain" description="HAMP" evidence="22">
    <location>
        <begin position="176"/>
        <end position="228"/>
    </location>
</feature>
<dbReference type="Pfam" id="PF02518">
    <property type="entry name" value="HATPase_c"/>
    <property type="match status" value="1"/>
</dbReference>
<comment type="subcellular location">
    <subcellularLocation>
        <location evidence="2">Membrane</location>
    </subcellularLocation>
</comment>
<evidence type="ECO:0000259" key="21">
    <source>
        <dbReference type="PROSITE" id="PS50113"/>
    </source>
</evidence>
<keyword evidence="9" id="KW-0067">ATP-binding</keyword>
<evidence type="ECO:0000259" key="20">
    <source>
        <dbReference type="PROSITE" id="PS50112"/>
    </source>
</evidence>
<name>A0A7Y9R1J0_9BURK</name>
<evidence type="ECO:0000256" key="8">
    <source>
        <dbReference type="ARBA" id="ARBA00022777"/>
    </source>
</evidence>
<evidence type="ECO:0000256" key="4">
    <source>
        <dbReference type="ARBA" id="ARBA00022553"/>
    </source>
</evidence>
<dbReference type="SMART" id="SM00388">
    <property type="entry name" value="HisKA"/>
    <property type="match status" value="1"/>
</dbReference>
<feature type="domain" description="PAC" evidence="21">
    <location>
        <begin position="559"/>
        <end position="617"/>
    </location>
</feature>
<dbReference type="GO" id="GO:0016020">
    <property type="term" value="C:membrane"/>
    <property type="evidence" value="ECO:0007669"/>
    <property type="project" value="UniProtKB-SubCell"/>
</dbReference>
<dbReference type="SUPFAM" id="SSF55874">
    <property type="entry name" value="ATPase domain of HSP90 chaperone/DNA topoisomerase II/histidine kinase"/>
    <property type="match status" value="1"/>
</dbReference>
<keyword evidence="10" id="KW-0902">Two-component regulatory system</keyword>
<dbReference type="Proteomes" id="UP000518288">
    <property type="component" value="Unassembled WGS sequence"/>
</dbReference>
<dbReference type="Gene3D" id="3.30.450.20">
    <property type="entry name" value="PAS domain"/>
    <property type="match status" value="3"/>
</dbReference>
<keyword evidence="17" id="KW-1133">Transmembrane helix</keyword>
<keyword evidence="17" id="KW-0472">Membrane</keyword>
<dbReference type="Pfam" id="PF13426">
    <property type="entry name" value="PAS_9"/>
    <property type="match status" value="2"/>
</dbReference>
<evidence type="ECO:0000256" key="9">
    <source>
        <dbReference type="ARBA" id="ARBA00022840"/>
    </source>
</evidence>
<evidence type="ECO:0000256" key="10">
    <source>
        <dbReference type="ARBA" id="ARBA00023012"/>
    </source>
</evidence>
<feature type="modified residue" description="4-aspartylphosphate" evidence="16">
    <location>
        <position position="927"/>
    </location>
</feature>
<dbReference type="Gene3D" id="1.10.287.130">
    <property type="match status" value="1"/>
</dbReference>
<dbReference type="PRINTS" id="PR00344">
    <property type="entry name" value="BCTRLSENSOR"/>
</dbReference>
<feature type="domain" description="PAS" evidence="20">
    <location>
        <begin position="359"/>
        <end position="426"/>
    </location>
</feature>
<dbReference type="Gene3D" id="3.30.565.10">
    <property type="entry name" value="Histidine kinase-like ATPase, C-terminal domain"/>
    <property type="match status" value="1"/>
</dbReference>
<dbReference type="RefSeq" id="WP_179635619.1">
    <property type="nucleotide sequence ID" value="NZ_JACCFH010000001.1"/>
</dbReference>
<feature type="domain" description="PAS" evidence="20">
    <location>
        <begin position="233"/>
        <end position="317"/>
    </location>
</feature>
<dbReference type="PROSITE" id="PS50109">
    <property type="entry name" value="HIS_KIN"/>
    <property type="match status" value="1"/>
</dbReference>
<dbReference type="GO" id="GO:0005524">
    <property type="term" value="F:ATP binding"/>
    <property type="evidence" value="ECO:0007669"/>
    <property type="project" value="UniProtKB-KW"/>
</dbReference>
<evidence type="ECO:0000256" key="13">
    <source>
        <dbReference type="ARBA" id="ARBA00064003"/>
    </source>
</evidence>
<dbReference type="SUPFAM" id="SSF52172">
    <property type="entry name" value="CheY-like"/>
    <property type="match status" value="1"/>
</dbReference>
<dbReference type="NCBIfam" id="TIGR00229">
    <property type="entry name" value="sensory_box"/>
    <property type="match status" value="3"/>
</dbReference>
<dbReference type="InterPro" id="IPR011006">
    <property type="entry name" value="CheY-like_superfamily"/>
</dbReference>
<dbReference type="SMART" id="SM00448">
    <property type="entry name" value="REC"/>
    <property type="match status" value="1"/>
</dbReference>
<dbReference type="GO" id="GO:0000155">
    <property type="term" value="F:phosphorelay sensor kinase activity"/>
    <property type="evidence" value="ECO:0007669"/>
    <property type="project" value="InterPro"/>
</dbReference>
<dbReference type="SUPFAM" id="SSF158472">
    <property type="entry name" value="HAMP domain-like"/>
    <property type="match status" value="1"/>
</dbReference>
<dbReference type="SMART" id="SM00304">
    <property type="entry name" value="HAMP"/>
    <property type="match status" value="1"/>
</dbReference>
<evidence type="ECO:0000313" key="23">
    <source>
        <dbReference type="EMBL" id="NYG35058.1"/>
    </source>
</evidence>
<dbReference type="PROSITE" id="PS50885">
    <property type="entry name" value="HAMP"/>
    <property type="match status" value="1"/>
</dbReference>
<keyword evidence="17" id="KW-0812">Transmembrane</keyword>
<dbReference type="PROSITE" id="PS50110">
    <property type="entry name" value="RESPONSE_REGULATORY"/>
    <property type="match status" value="1"/>
</dbReference>
<dbReference type="InterPro" id="IPR000700">
    <property type="entry name" value="PAS-assoc_C"/>
</dbReference>
<dbReference type="Pfam" id="PF00672">
    <property type="entry name" value="HAMP"/>
    <property type="match status" value="1"/>
</dbReference>
<evidence type="ECO:0000256" key="1">
    <source>
        <dbReference type="ARBA" id="ARBA00000085"/>
    </source>
</evidence>
<dbReference type="PANTHER" id="PTHR43047">
    <property type="entry name" value="TWO-COMPONENT HISTIDINE PROTEIN KINASE"/>
    <property type="match status" value="1"/>
</dbReference>
<dbReference type="InterPro" id="IPR035965">
    <property type="entry name" value="PAS-like_dom_sf"/>
</dbReference>
<dbReference type="InterPro" id="IPR005467">
    <property type="entry name" value="His_kinase_dom"/>
</dbReference>
<dbReference type="Pfam" id="PF08448">
    <property type="entry name" value="PAS_4"/>
    <property type="match status" value="1"/>
</dbReference>
<evidence type="ECO:0000256" key="3">
    <source>
        <dbReference type="ARBA" id="ARBA00012438"/>
    </source>
</evidence>
<dbReference type="Gene3D" id="6.10.340.10">
    <property type="match status" value="1"/>
</dbReference>
<keyword evidence="24" id="KW-1185">Reference proteome</keyword>
<evidence type="ECO:0000256" key="16">
    <source>
        <dbReference type="PROSITE-ProRule" id="PRU00169"/>
    </source>
</evidence>
<dbReference type="InterPro" id="IPR003594">
    <property type="entry name" value="HATPase_dom"/>
</dbReference>
<dbReference type="InterPro" id="IPR036097">
    <property type="entry name" value="HisK_dim/P_sf"/>
</dbReference>
<dbReference type="SUPFAM" id="SSF47384">
    <property type="entry name" value="Homodimeric domain of signal transducing histidine kinase"/>
    <property type="match status" value="1"/>
</dbReference>
<evidence type="ECO:0000259" key="22">
    <source>
        <dbReference type="PROSITE" id="PS50885"/>
    </source>
</evidence>
<dbReference type="CDD" id="cd00130">
    <property type="entry name" value="PAS"/>
    <property type="match status" value="3"/>
</dbReference>
<dbReference type="InterPro" id="IPR004358">
    <property type="entry name" value="Sig_transdc_His_kin-like_C"/>
</dbReference>
<dbReference type="SMART" id="SM00086">
    <property type="entry name" value="PAC"/>
    <property type="match status" value="3"/>
</dbReference>
<evidence type="ECO:0000256" key="5">
    <source>
        <dbReference type="ARBA" id="ARBA00022679"/>
    </source>
</evidence>
<protein>
    <recommendedName>
        <fullName evidence="14">Sensory/regulatory protein RpfC</fullName>
        <ecNumber evidence="3">2.7.13.3</ecNumber>
    </recommendedName>
    <alternativeName>
        <fullName evidence="15">Virulence sensor protein BvgS</fullName>
    </alternativeName>
</protein>
<evidence type="ECO:0000256" key="17">
    <source>
        <dbReference type="SAM" id="Phobius"/>
    </source>
</evidence>
<dbReference type="PANTHER" id="PTHR43047:SF64">
    <property type="entry name" value="HISTIDINE KINASE CONTAINING CHEY-HOMOLOGOUS RECEIVER DOMAIN AND PAS DOMAIN-RELATED"/>
    <property type="match status" value="1"/>
</dbReference>
<evidence type="ECO:0000256" key="6">
    <source>
        <dbReference type="ARBA" id="ARBA00022729"/>
    </source>
</evidence>
<dbReference type="EC" id="2.7.13.3" evidence="3"/>
<dbReference type="PROSITE" id="PS50112">
    <property type="entry name" value="PAS"/>
    <property type="match status" value="3"/>
</dbReference>
<proteinExistence type="predicted"/>
<evidence type="ECO:0000313" key="24">
    <source>
        <dbReference type="Proteomes" id="UP000518288"/>
    </source>
</evidence>
<evidence type="ECO:0000256" key="7">
    <source>
        <dbReference type="ARBA" id="ARBA00022741"/>
    </source>
</evidence>
<keyword evidence="4 16" id="KW-0597">Phosphoprotein</keyword>
<dbReference type="PROSITE" id="PS50113">
    <property type="entry name" value="PAC"/>
    <property type="match status" value="2"/>
</dbReference>
<feature type="domain" description="PAS" evidence="20">
    <location>
        <begin position="482"/>
        <end position="552"/>
    </location>
</feature>
<evidence type="ECO:0000259" key="19">
    <source>
        <dbReference type="PROSITE" id="PS50110"/>
    </source>
</evidence>
<feature type="transmembrane region" description="Helical" evidence="17">
    <location>
        <begin position="12"/>
        <end position="33"/>
    </location>
</feature>
<dbReference type="InterPro" id="IPR013656">
    <property type="entry name" value="PAS_4"/>
</dbReference>
<dbReference type="InterPro" id="IPR001610">
    <property type="entry name" value="PAC"/>
</dbReference>
<accession>A0A7Y9R1J0</accession>
<dbReference type="FunFam" id="3.30.565.10:FF:000010">
    <property type="entry name" value="Sensor histidine kinase RcsC"/>
    <property type="match status" value="1"/>
</dbReference>
<organism evidence="23 24">
    <name type="scientific">Sphaerotilus montanus</name>
    <dbReference type="NCBI Taxonomy" id="522889"/>
    <lineage>
        <taxon>Bacteria</taxon>
        <taxon>Pseudomonadati</taxon>
        <taxon>Pseudomonadota</taxon>
        <taxon>Betaproteobacteria</taxon>
        <taxon>Burkholderiales</taxon>
        <taxon>Sphaerotilaceae</taxon>
        <taxon>Sphaerotilus</taxon>
    </lineage>
</organism>
<dbReference type="Gene3D" id="3.40.50.2300">
    <property type="match status" value="1"/>
</dbReference>
<dbReference type="CDD" id="cd06225">
    <property type="entry name" value="HAMP"/>
    <property type="match status" value="1"/>
</dbReference>